<keyword evidence="3" id="KW-1003">Cell membrane</keyword>
<sequence length="221" mass="23543">MPIRQTVSAQPQSAALTNKVIRNTYALLSMTLVFSAVCALVSVSSAAAPIHPLLYIAVMIGLLFAIQWKRNSAVALPLTFAFTGFSGYALGPVINYYLSLSNGAEIVGTSLGLTGLIFMGLSFYALTTRKDFSFMRGFLFAGLLVLIGVSLIGLFVDISGLQLAMAGAAVLIFSGFILYDTSSMVHGGETNYIMATISLYLSILNLFTALLQLVGFFSSDD</sequence>
<evidence type="ECO:0000256" key="6">
    <source>
        <dbReference type="ARBA" id="ARBA00023136"/>
    </source>
</evidence>
<feature type="transmembrane region" description="Helical" evidence="7">
    <location>
        <begin position="138"/>
        <end position="156"/>
    </location>
</feature>
<feature type="transmembrane region" description="Helical" evidence="7">
    <location>
        <begin position="106"/>
        <end position="126"/>
    </location>
</feature>
<dbReference type="Proteomes" id="UP001589628">
    <property type="component" value="Unassembled WGS sequence"/>
</dbReference>
<dbReference type="RefSeq" id="WP_027313460.1">
    <property type="nucleotide sequence ID" value="NZ_JAUESS010000002.1"/>
</dbReference>
<feature type="transmembrane region" description="Helical" evidence="7">
    <location>
        <begin position="191"/>
        <end position="217"/>
    </location>
</feature>
<dbReference type="Pfam" id="PF01027">
    <property type="entry name" value="Bax1-I"/>
    <property type="match status" value="1"/>
</dbReference>
<comment type="similarity">
    <text evidence="2 7">Belongs to the BI1 family.</text>
</comment>
<evidence type="ECO:0000313" key="9">
    <source>
        <dbReference type="Proteomes" id="UP001589628"/>
    </source>
</evidence>
<dbReference type="InterPro" id="IPR006214">
    <property type="entry name" value="Bax_inhibitor_1-related"/>
</dbReference>
<evidence type="ECO:0000256" key="7">
    <source>
        <dbReference type="RuleBase" id="RU004379"/>
    </source>
</evidence>
<name>A0ABV5Z6Q3_9GAMM</name>
<comment type="subcellular location">
    <subcellularLocation>
        <location evidence="1">Cell membrane</location>
        <topology evidence="1">Multi-pass membrane protein</topology>
    </subcellularLocation>
</comment>
<feature type="transmembrane region" description="Helical" evidence="7">
    <location>
        <begin position="25"/>
        <end position="43"/>
    </location>
</feature>
<dbReference type="CDD" id="cd10433">
    <property type="entry name" value="YccA_like"/>
    <property type="match status" value="1"/>
</dbReference>
<dbReference type="PANTHER" id="PTHR23291:SF115">
    <property type="entry name" value="MODULATOR OF FTSH PROTEASE YCCA"/>
    <property type="match status" value="1"/>
</dbReference>
<evidence type="ECO:0000256" key="4">
    <source>
        <dbReference type="ARBA" id="ARBA00022692"/>
    </source>
</evidence>
<dbReference type="PANTHER" id="PTHR23291">
    <property type="entry name" value="BAX INHIBITOR-RELATED"/>
    <property type="match status" value="1"/>
</dbReference>
<organism evidence="8 9">
    <name type="scientific">Balneatrix alpica</name>
    <dbReference type="NCBI Taxonomy" id="75684"/>
    <lineage>
        <taxon>Bacteria</taxon>
        <taxon>Pseudomonadati</taxon>
        <taxon>Pseudomonadota</taxon>
        <taxon>Gammaproteobacteria</taxon>
        <taxon>Oceanospirillales</taxon>
        <taxon>Balneatrichaceae</taxon>
        <taxon>Balneatrix</taxon>
    </lineage>
</organism>
<keyword evidence="6 7" id="KW-0472">Membrane</keyword>
<evidence type="ECO:0000256" key="1">
    <source>
        <dbReference type="ARBA" id="ARBA00004651"/>
    </source>
</evidence>
<dbReference type="EMBL" id="JBHLZN010000001">
    <property type="protein sequence ID" value="MFB9884905.1"/>
    <property type="molecule type" value="Genomic_DNA"/>
</dbReference>
<feature type="transmembrane region" description="Helical" evidence="7">
    <location>
        <begin position="162"/>
        <end position="179"/>
    </location>
</feature>
<feature type="transmembrane region" description="Helical" evidence="7">
    <location>
        <begin position="49"/>
        <end position="66"/>
    </location>
</feature>
<evidence type="ECO:0000256" key="2">
    <source>
        <dbReference type="ARBA" id="ARBA00010350"/>
    </source>
</evidence>
<protein>
    <submittedName>
        <fullName evidence="8">Bax inhibitor-1/YccA family protein</fullName>
    </submittedName>
</protein>
<gene>
    <name evidence="8" type="ORF">ACFFLH_00555</name>
</gene>
<proteinExistence type="inferred from homology"/>
<feature type="transmembrane region" description="Helical" evidence="7">
    <location>
        <begin position="73"/>
        <end position="94"/>
    </location>
</feature>
<keyword evidence="5 7" id="KW-1133">Transmembrane helix</keyword>
<keyword evidence="4 7" id="KW-0812">Transmembrane</keyword>
<keyword evidence="9" id="KW-1185">Reference proteome</keyword>
<reference evidence="8 9" key="1">
    <citation type="submission" date="2024-09" db="EMBL/GenBank/DDBJ databases">
        <authorList>
            <person name="Sun Q."/>
            <person name="Mori K."/>
        </authorList>
    </citation>
    <scope>NUCLEOTIDE SEQUENCE [LARGE SCALE GENOMIC DNA]</scope>
    <source>
        <strain evidence="8 9">ATCC 51285</strain>
    </source>
</reference>
<evidence type="ECO:0000256" key="3">
    <source>
        <dbReference type="ARBA" id="ARBA00022475"/>
    </source>
</evidence>
<comment type="caution">
    <text evidence="8">The sequence shown here is derived from an EMBL/GenBank/DDBJ whole genome shotgun (WGS) entry which is preliminary data.</text>
</comment>
<accession>A0ABV5Z6Q3</accession>
<evidence type="ECO:0000313" key="8">
    <source>
        <dbReference type="EMBL" id="MFB9884905.1"/>
    </source>
</evidence>
<evidence type="ECO:0000256" key="5">
    <source>
        <dbReference type="ARBA" id="ARBA00022989"/>
    </source>
</evidence>